<feature type="compositionally biased region" description="Acidic residues" evidence="1">
    <location>
        <begin position="14"/>
        <end position="33"/>
    </location>
</feature>
<reference evidence="2 3" key="1">
    <citation type="journal article" date="2024" name="Genome Biol. Evol.">
        <title>Chromosome-level genome assembly of the viviparous eelpout Zoarces viviparus.</title>
        <authorList>
            <person name="Fuhrmann N."/>
            <person name="Brasseur M.V."/>
            <person name="Bakowski C.E."/>
            <person name="Podsiadlowski L."/>
            <person name="Prost S."/>
            <person name="Krehenwinkel H."/>
            <person name="Mayer C."/>
        </authorList>
    </citation>
    <scope>NUCLEOTIDE SEQUENCE [LARGE SCALE GENOMIC DNA]</scope>
    <source>
        <strain evidence="2">NO-MEL_2022_Ind0_liver</strain>
    </source>
</reference>
<evidence type="ECO:0000313" key="3">
    <source>
        <dbReference type="Proteomes" id="UP001488805"/>
    </source>
</evidence>
<gene>
    <name evidence="2" type="ORF">VZT92_012358</name>
</gene>
<dbReference type="Proteomes" id="UP001488805">
    <property type="component" value="Unassembled WGS sequence"/>
</dbReference>
<sequence>MYVFLLNSSIETVAAEEQEEEEEQGEEEQEQEEVLFSSQVDPEFDFPLWLQLIAHSFFTRHLDAAAIIWTL</sequence>
<name>A0AAW1F950_ZOAVI</name>
<evidence type="ECO:0000313" key="2">
    <source>
        <dbReference type="EMBL" id="KAK9530883.1"/>
    </source>
</evidence>
<comment type="caution">
    <text evidence="2">The sequence shown here is derived from an EMBL/GenBank/DDBJ whole genome shotgun (WGS) entry which is preliminary data.</text>
</comment>
<organism evidence="2 3">
    <name type="scientific">Zoarces viviparus</name>
    <name type="common">Viviparous eelpout</name>
    <name type="synonym">Blennius viviparus</name>
    <dbReference type="NCBI Taxonomy" id="48416"/>
    <lineage>
        <taxon>Eukaryota</taxon>
        <taxon>Metazoa</taxon>
        <taxon>Chordata</taxon>
        <taxon>Craniata</taxon>
        <taxon>Vertebrata</taxon>
        <taxon>Euteleostomi</taxon>
        <taxon>Actinopterygii</taxon>
        <taxon>Neopterygii</taxon>
        <taxon>Teleostei</taxon>
        <taxon>Neoteleostei</taxon>
        <taxon>Acanthomorphata</taxon>
        <taxon>Eupercaria</taxon>
        <taxon>Perciformes</taxon>
        <taxon>Cottioidei</taxon>
        <taxon>Zoarcales</taxon>
        <taxon>Zoarcidae</taxon>
        <taxon>Zoarcinae</taxon>
        <taxon>Zoarces</taxon>
    </lineage>
</organism>
<dbReference type="EMBL" id="JBCEZU010000100">
    <property type="protein sequence ID" value="KAK9530883.1"/>
    <property type="molecule type" value="Genomic_DNA"/>
</dbReference>
<dbReference type="AlphaFoldDB" id="A0AAW1F950"/>
<proteinExistence type="predicted"/>
<evidence type="ECO:0000256" key="1">
    <source>
        <dbReference type="SAM" id="MobiDB-lite"/>
    </source>
</evidence>
<protein>
    <submittedName>
        <fullName evidence="2">Uncharacterized protein</fullName>
    </submittedName>
</protein>
<accession>A0AAW1F950</accession>
<feature type="region of interest" description="Disordered" evidence="1">
    <location>
        <begin position="14"/>
        <end position="36"/>
    </location>
</feature>
<keyword evidence="3" id="KW-1185">Reference proteome</keyword>